<sequence>MEIIGEIKEIRDTPRGKNKVVMINDLFTGGSWCVEFRFKELLNQISKLVPGDKIKLSTYNVAKVYKRHYNNVIIARTMEHIS</sequence>
<evidence type="ECO:0000313" key="2">
    <source>
        <dbReference type="Proteomes" id="UP000318833"/>
    </source>
</evidence>
<reference evidence="1 2" key="1">
    <citation type="submission" date="2019-07" db="EMBL/GenBank/DDBJ databases">
        <title>The draft genome sequence of Aquimarina algiphila M91.</title>
        <authorList>
            <person name="Meng X."/>
        </authorList>
    </citation>
    <scope>NUCLEOTIDE SEQUENCE [LARGE SCALE GENOMIC DNA]</scope>
    <source>
        <strain evidence="1 2">M91</strain>
    </source>
</reference>
<keyword evidence="2" id="KW-1185">Reference proteome</keyword>
<proteinExistence type="predicted"/>
<organism evidence="1 2">
    <name type="scientific">Aquimarina algiphila</name>
    <dbReference type="NCBI Taxonomy" id="2047982"/>
    <lineage>
        <taxon>Bacteria</taxon>
        <taxon>Pseudomonadati</taxon>
        <taxon>Bacteroidota</taxon>
        <taxon>Flavobacteriia</taxon>
        <taxon>Flavobacteriales</taxon>
        <taxon>Flavobacteriaceae</taxon>
        <taxon>Aquimarina</taxon>
    </lineage>
</organism>
<evidence type="ECO:0000313" key="1">
    <source>
        <dbReference type="EMBL" id="TSE03348.1"/>
    </source>
</evidence>
<protein>
    <submittedName>
        <fullName evidence="1">Uncharacterized protein</fullName>
    </submittedName>
</protein>
<dbReference type="AlphaFoldDB" id="A0A554VAQ3"/>
<name>A0A554VAQ3_9FLAO</name>
<dbReference type="Proteomes" id="UP000318833">
    <property type="component" value="Unassembled WGS sequence"/>
</dbReference>
<dbReference type="RefSeq" id="WP_143919039.1">
    <property type="nucleotide sequence ID" value="NZ_CANMXV010000119.1"/>
</dbReference>
<gene>
    <name evidence="1" type="ORF">FOF46_29545</name>
</gene>
<dbReference type="EMBL" id="VLNR01000116">
    <property type="protein sequence ID" value="TSE03348.1"/>
    <property type="molecule type" value="Genomic_DNA"/>
</dbReference>
<accession>A0A554VAQ3</accession>
<comment type="caution">
    <text evidence="1">The sequence shown here is derived from an EMBL/GenBank/DDBJ whole genome shotgun (WGS) entry which is preliminary data.</text>
</comment>